<organism evidence="2 3">
    <name type="scientific">Prevotella multiformis DSM 16608</name>
    <dbReference type="NCBI Taxonomy" id="888743"/>
    <lineage>
        <taxon>Bacteria</taxon>
        <taxon>Pseudomonadati</taxon>
        <taxon>Bacteroidota</taxon>
        <taxon>Bacteroidia</taxon>
        <taxon>Bacteroidales</taxon>
        <taxon>Prevotellaceae</taxon>
        <taxon>Prevotella</taxon>
    </lineage>
</organism>
<dbReference type="Proteomes" id="UP000005697">
    <property type="component" value="Unassembled WGS sequence"/>
</dbReference>
<dbReference type="EMBL" id="AEWX01000005">
    <property type="protein sequence ID" value="EGC20921.1"/>
    <property type="molecule type" value="Genomic_DNA"/>
</dbReference>
<gene>
    <name evidence="2" type="ORF">HMPREF9141_0561</name>
</gene>
<evidence type="ECO:0000313" key="2">
    <source>
        <dbReference type="EMBL" id="EGC20921.1"/>
    </source>
</evidence>
<dbReference type="AlphaFoldDB" id="F0F4P5"/>
<evidence type="ECO:0000313" key="3">
    <source>
        <dbReference type="Proteomes" id="UP000005697"/>
    </source>
</evidence>
<dbReference type="HOGENOM" id="CLU_3220186_0_0_10"/>
<reference evidence="2 3" key="1">
    <citation type="submission" date="2011-01" db="EMBL/GenBank/DDBJ databases">
        <authorList>
            <person name="Muzny D."/>
            <person name="Qin X."/>
            <person name="Deng J."/>
            <person name="Jiang H."/>
            <person name="Liu Y."/>
            <person name="Qu J."/>
            <person name="Song X.-Z."/>
            <person name="Zhang L."/>
            <person name="Thornton R."/>
            <person name="Coyle M."/>
            <person name="Francisco L."/>
            <person name="Jackson L."/>
            <person name="Javaid M."/>
            <person name="Korchina V."/>
            <person name="Kovar C."/>
            <person name="Mata R."/>
            <person name="Mathew T."/>
            <person name="Ngo R."/>
            <person name="Nguyen L."/>
            <person name="Nguyen N."/>
            <person name="Okwuonu G."/>
            <person name="Ongeri F."/>
            <person name="Pham C."/>
            <person name="Simmons D."/>
            <person name="Wilczek-Boney K."/>
            <person name="Hale W."/>
            <person name="Jakkamsetti A."/>
            <person name="Pham P."/>
            <person name="Ruth R."/>
            <person name="San Lucas F."/>
            <person name="Warren J."/>
            <person name="Zhang J."/>
            <person name="Zhao Z."/>
            <person name="Zhou C."/>
            <person name="Zhu D."/>
            <person name="Lee S."/>
            <person name="Bess C."/>
            <person name="Blankenburg K."/>
            <person name="Forbes L."/>
            <person name="Fu Q."/>
            <person name="Gubbala S."/>
            <person name="Hirani K."/>
            <person name="Jayaseelan J.C."/>
            <person name="Lara F."/>
            <person name="Munidasa M."/>
            <person name="Palculict T."/>
            <person name="Patil S."/>
            <person name="Pu L.-L."/>
            <person name="Saada N."/>
            <person name="Tang L."/>
            <person name="Weissenberger G."/>
            <person name="Zhu Y."/>
            <person name="Hemphill L."/>
            <person name="Shang Y."/>
            <person name="Youmans B."/>
            <person name="Ayvaz T."/>
            <person name="Ross M."/>
            <person name="Santibanez J."/>
            <person name="Aqrawi P."/>
            <person name="Gross S."/>
            <person name="Joshi V."/>
            <person name="Fowler G."/>
            <person name="Nazareth L."/>
            <person name="Reid J."/>
            <person name="Worley K."/>
            <person name="Petrosino J."/>
            <person name="Highlander S."/>
            <person name="Gibbs R."/>
        </authorList>
    </citation>
    <scope>NUCLEOTIDE SEQUENCE [LARGE SCALE GENOMIC DNA]</scope>
    <source>
        <strain evidence="2 3">DSM 16608</strain>
    </source>
</reference>
<name>F0F4P5_9BACT</name>
<keyword evidence="3" id="KW-1185">Reference proteome</keyword>
<proteinExistence type="predicted"/>
<evidence type="ECO:0000256" key="1">
    <source>
        <dbReference type="SAM" id="MobiDB-lite"/>
    </source>
</evidence>
<accession>F0F4P5</accession>
<protein>
    <submittedName>
        <fullName evidence="2">Uncharacterized protein</fullName>
    </submittedName>
</protein>
<sequence length="44" mass="4689">MLNAENKIRTTASRHGNGTGLSVRPSRQRIFPGGGGCIKRSYGS</sequence>
<comment type="caution">
    <text evidence="2">The sequence shown here is derived from an EMBL/GenBank/DDBJ whole genome shotgun (WGS) entry which is preliminary data.</text>
</comment>
<feature type="region of interest" description="Disordered" evidence="1">
    <location>
        <begin position="1"/>
        <end position="44"/>
    </location>
</feature>